<comment type="caution">
    <text evidence="8">The sequence shown here is derived from an EMBL/GenBank/DDBJ whole genome shotgun (WGS) entry which is preliminary data.</text>
</comment>
<evidence type="ECO:0000256" key="6">
    <source>
        <dbReference type="SAM" id="MobiDB-lite"/>
    </source>
</evidence>
<gene>
    <name evidence="8" type="ORF">TrRE_jg7004</name>
</gene>
<dbReference type="AlphaFoldDB" id="A0A9W7E579"/>
<feature type="domain" description="Protein kinase" evidence="7">
    <location>
        <begin position="1"/>
        <end position="140"/>
    </location>
</feature>
<dbReference type="Pfam" id="PF00069">
    <property type="entry name" value="Pkinase"/>
    <property type="match status" value="1"/>
</dbReference>
<evidence type="ECO:0000256" key="3">
    <source>
        <dbReference type="ARBA" id="ARBA00022741"/>
    </source>
</evidence>
<keyword evidence="1" id="KW-0723">Serine/threonine-protein kinase</keyword>
<evidence type="ECO:0000256" key="5">
    <source>
        <dbReference type="ARBA" id="ARBA00022840"/>
    </source>
</evidence>
<evidence type="ECO:0000313" key="9">
    <source>
        <dbReference type="Proteomes" id="UP001165082"/>
    </source>
</evidence>
<keyword evidence="5" id="KW-0067">ATP-binding</keyword>
<name>A0A9W7E579_9STRA</name>
<keyword evidence="2" id="KW-0808">Transferase</keyword>
<protein>
    <recommendedName>
        <fullName evidence="7">Protein kinase domain-containing protein</fullName>
    </recommendedName>
</protein>
<dbReference type="InterPro" id="IPR050205">
    <property type="entry name" value="CDPK_Ser/Thr_kinases"/>
</dbReference>
<feature type="region of interest" description="Disordered" evidence="6">
    <location>
        <begin position="1"/>
        <end position="22"/>
    </location>
</feature>
<keyword evidence="3" id="KW-0547">Nucleotide-binding</keyword>
<keyword evidence="9" id="KW-1185">Reference proteome</keyword>
<dbReference type="SMART" id="SM00220">
    <property type="entry name" value="S_TKc"/>
    <property type="match status" value="1"/>
</dbReference>
<accession>A0A9W7E579</accession>
<dbReference type="Gene3D" id="1.10.510.10">
    <property type="entry name" value="Transferase(Phosphotransferase) domain 1"/>
    <property type="match status" value="1"/>
</dbReference>
<evidence type="ECO:0000256" key="2">
    <source>
        <dbReference type="ARBA" id="ARBA00022679"/>
    </source>
</evidence>
<reference evidence="8" key="1">
    <citation type="submission" date="2022-07" db="EMBL/GenBank/DDBJ databases">
        <title>Genome analysis of Parmales, a sister group of diatoms, reveals the evolutionary specialization of diatoms from phago-mixotrophs to photoautotrophs.</title>
        <authorList>
            <person name="Ban H."/>
            <person name="Sato S."/>
            <person name="Yoshikawa S."/>
            <person name="Kazumasa Y."/>
            <person name="Nakamura Y."/>
            <person name="Ichinomiya M."/>
            <person name="Saitoh K."/>
            <person name="Sato N."/>
            <person name="Blanc-Mathieu R."/>
            <person name="Endo H."/>
            <person name="Kuwata A."/>
            <person name="Ogata H."/>
        </authorList>
    </citation>
    <scope>NUCLEOTIDE SEQUENCE</scope>
</reference>
<dbReference type="EMBL" id="BRXZ01002621">
    <property type="protein sequence ID" value="GMH66557.1"/>
    <property type="molecule type" value="Genomic_DNA"/>
</dbReference>
<dbReference type="SUPFAM" id="SSF56112">
    <property type="entry name" value="Protein kinase-like (PK-like)"/>
    <property type="match status" value="1"/>
</dbReference>
<dbReference type="GO" id="GO:0005524">
    <property type="term" value="F:ATP binding"/>
    <property type="evidence" value="ECO:0007669"/>
    <property type="project" value="UniProtKB-KW"/>
</dbReference>
<organism evidence="8 9">
    <name type="scientific">Triparma retinervis</name>
    <dbReference type="NCBI Taxonomy" id="2557542"/>
    <lineage>
        <taxon>Eukaryota</taxon>
        <taxon>Sar</taxon>
        <taxon>Stramenopiles</taxon>
        <taxon>Ochrophyta</taxon>
        <taxon>Bolidophyceae</taxon>
        <taxon>Parmales</taxon>
        <taxon>Triparmaceae</taxon>
        <taxon>Triparma</taxon>
    </lineage>
</organism>
<evidence type="ECO:0000313" key="8">
    <source>
        <dbReference type="EMBL" id="GMH66557.1"/>
    </source>
</evidence>
<dbReference type="InterPro" id="IPR000719">
    <property type="entry name" value="Prot_kinase_dom"/>
</dbReference>
<dbReference type="OrthoDB" id="10252354at2759"/>
<proteinExistence type="predicted"/>
<dbReference type="PANTHER" id="PTHR24349">
    <property type="entry name" value="SERINE/THREONINE-PROTEIN KINASE"/>
    <property type="match status" value="1"/>
</dbReference>
<evidence type="ECO:0000256" key="4">
    <source>
        <dbReference type="ARBA" id="ARBA00022777"/>
    </source>
</evidence>
<sequence>MIGDFGHSHSKNPKISGAAPWTNPNQMDTMVGTVDYMSPEMVKNQQDQGAMDSKYSSVVDEWSCGCIFYLCLTGVLPFSTDKLGNTMSTPKIFKAILDRELEFPEEFDLSDPCKDLISLLLDRNAERRITAEEALELRFFNDVPDRPSHLTDAAIQRRKDSLNMTMEHLKAKRRDSISHQSSDGRSKRMSGNIMNFLKQATQEMEKAEAARAGIENSESDAEFFKDVGEFREAKRVEMTKDFTRV</sequence>
<dbReference type="InterPro" id="IPR011009">
    <property type="entry name" value="Kinase-like_dom_sf"/>
</dbReference>
<evidence type="ECO:0000256" key="1">
    <source>
        <dbReference type="ARBA" id="ARBA00022527"/>
    </source>
</evidence>
<dbReference type="GO" id="GO:0004674">
    <property type="term" value="F:protein serine/threonine kinase activity"/>
    <property type="evidence" value="ECO:0007669"/>
    <property type="project" value="UniProtKB-KW"/>
</dbReference>
<evidence type="ECO:0000259" key="7">
    <source>
        <dbReference type="PROSITE" id="PS50011"/>
    </source>
</evidence>
<dbReference type="PROSITE" id="PS50011">
    <property type="entry name" value="PROTEIN_KINASE_DOM"/>
    <property type="match status" value="1"/>
</dbReference>
<dbReference type="Proteomes" id="UP001165082">
    <property type="component" value="Unassembled WGS sequence"/>
</dbReference>
<keyword evidence="4" id="KW-0418">Kinase</keyword>